<feature type="compositionally biased region" description="Basic residues" evidence="6">
    <location>
        <begin position="371"/>
        <end position="382"/>
    </location>
</feature>
<evidence type="ECO:0000256" key="3">
    <source>
        <dbReference type="ARBA" id="ARBA00023110"/>
    </source>
</evidence>
<dbReference type="EC" id="5.2.1.8" evidence="2 5"/>
<dbReference type="InterPro" id="IPR041232">
    <property type="entry name" value="NPL"/>
</dbReference>
<dbReference type="PANTHER" id="PTHR43811:SF19">
    <property type="entry name" value="39 KDA FK506-BINDING NUCLEAR PROTEIN"/>
    <property type="match status" value="1"/>
</dbReference>
<dbReference type="InterPro" id="IPR001179">
    <property type="entry name" value="PPIase_FKBP_dom"/>
</dbReference>
<feature type="compositionally biased region" description="Polar residues" evidence="6">
    <location>
        <begin position="222"/>
        <end position="234"/>
    </location>
</feature>
<dbReference type="PANTHER" id="PTHR43811">
    <property type="entry name" value="FKBP-TYPE PEPTIDYL-PROLYL CIS-TRANS ISOMERASE FKPA"/>
    <property type="match status" value="1"/>
</dbReference>
<dbReference type="Pfam" id="PF00254">
    <property type="entry name" value="FKBP_C"/>
    <property type="match status" value="1"/>
</dbReference>
<name>A0A8X8CGF9_POPTO</name>
<gene>
    <name evidence="8" type="ORF">POTOM_043493</name>
</gene>
<proteinExistence type="predicted"/>
<dbReference type="EMBL" id="JAAWWB010000024">
    <property type="protein sequence ID" value="KAG6753425.1"/>
    <property type="molecule type" value="Genomic_DNA"/>
</dbReference>
<feature type="domain" description="PPIase FKBP-type" evidence="7">
    <location>
        <begin position="444"/>
        <end position="531"/>
    </location>
</feature>
<dbReference type="Proteomes" id="UP000886885">
    <property type="component" value="Chromosome 12D"/>
</dbReference>
<evidence type="ECO:0000256" key="2">
    <source>
        <dbReference type="ARBA" id="ARBA00013194"/>
    </source>
</evidence>
<evidence type="ECO:0000256" key="4">
    <source>
        <dbReference type="ARBA" id="ARBA00023235"/>
    </source>
</evidence>
<evidence type="ECO:0000313" key="9">
    <source>
        <dbReference type="Proteomes" id="UP000886885"/>
    </source>
</evidence>
<feature type="region of interest" description="Disordered" evidence="6">
    <location>
        <begin position="303"/>
        <end position="419"/>
    </location>
</feature>
<protein>
    <recommendedName>
        <fullName evidence="2 5">peptidylprolyl isomerase</fullName>
        <ecNumber evidence="2 5">5.2.1.8</ecNumber>
    </recommendedName>
</protein>
<dbReference type="GO" id="GO:0003755">
    <property type="term" value="F:peptidyl-prolyl cis-trans isomerase activity"/>
    <property type="evidence" value="ECO:0007669"/>
    <property type="project" value="UniProtKB-KW"/>
</dbReference>
<keyword evidence="4 5" id="KW-0413">Isomerase</keyword>
<keyword evidence="9" id="KW-1185">Reference proteome</keyword>
<feature type="compositionally biased region" description="Basic and acidic residues" evidence="6">
    <location>
        <begin position="403"/>
        <end position="412"/>
    </location>
</feature>
<dbReference type="FunFam" id="3.10.50.40:FF:000006">
    <property type="entry name" value="Peptidyl-prolyl cis-trans isomerase"/>
    <property type="match status" value="1"/>
</dbReference>
<evidence type="ECO:0000256" key="6">
    <source>
        <dbReference type="SAM" id="MobiDB-lite"/>
    </source>
</evidence>
<keyword evidence="3 5" id="KW-0697">Rotamase</keyword>
<evidence type="ECO:0000259" key="7">
    <source>
        <dbReference type="PROSITE" id="PS50059"/>
    </source>
</evidence>
<dbReference type="AlphaFoldDB" id="A0A8X8CGF9"/>
<dbReference type="OrthoDB" id="1902587at2759"/>
<evidence type="ECO:0000313" key="8">
    <source>
        <dbReference type="EMBL" id="KAG6753425.1"/>
    </source>
</evidence>
<feature type="compositionally biased region" description="Basic and acidic residues" evidence="6">
    <location>
        <begin position="331"/>
        <end position="357"/>
    </location>
</feature>
<feature type="region of interest" description="Disordered" evidence="6">
    <location>
        <begin position="108"/>
        <end position="262"/>
    </location>
</feature>
<feature type="compositionally biased region" description="Basic and acidic residues" evidence="6">
    <location>
        <begin position="157"/>
        <end position="166"/>
    </location>
</feature>
<accession>A0A8X8CGF9</accession>
<comment type="caution">
    <text evidence="8">The sequence shown here is derived from an EMBL/GenBank/DDBJ whole genome shotgun (WGS) entry which is preliminary data.</text>
</comment>
<evidence type="ECO:0000256" key="5">
    <source>
        <dbReference type="PROSITE-ProRule" id="PRU00277"/>
    </source>
</evidence>
<dbReference type="Pfam" id="PF17800">
    <property type="entry name" value="NPL"/>
    <property type="match status" value="1"/>
</dbReference>
<comment type="catalytic activity">
    <reaction evidence="1 5">
        <text>[protein]-peptidylproline (omega=180) = [protein]-peptidylproline (omega=0)</text>
        <dbReference type="Rhea" id="RHEA:16237"/>
        <dbReference type="Rhea" id="RHEA-COMP:10747"/>
        <dbReference type="Rhea" id="RHEA-COMP:10748"/>
        <dbReference type="ChEBI" id="CHEBI:83833"/>
        <dbReference type="ChEBI" id="CHEBI:83834"/>
        <dbReference type="EC" id="5.2.1.8"/>
    </reaction>
</comment>
<reference evidence="8" key="1">
    <citation type="journal article" date="2020" name="bioRxiv">
        <title>Hybrid origin of Populus tomentosa Carr. identified through genome sequencing and phylogenomic analysis.</title>
        <authorList>
            <person name="An X."/>
            <person name="Gao K."/>
            <person name="Chen Z."/>
            <person name="Li J."/>
            <person name="Yang X."/>
            <person name="Yang X."/>
            <person name="Zhou J."/>
            <person name="Guo T."/>
            <person name="Zhao T."/>
            <person name="Huang S."/>
            <person name="Miao D."/>
            <person name="Khan W.U."/>
            <person name="Rao P."/>
            <person name="Ye M."/>
            <person name="Lei B."/>
            <person name="Liao W."/>
            <person name="Wang J."/>
            <person name="Ji L."/>
            <person name="Li Y."/>
            <person name="Guo B."/>
            <person name="Mustafa N.S."/>
            <person name="Li S."/>
            <person name="Yun Q."/>
            <person name="Keller S.R."/>
            <person name="Mao J."/>
            <person name="Zhang R."/>
            <person name="Strauss S.H."/>
        </authorList>
    </citation>
    <scope>NUCLEOTIDE SEQUENCE</scope>
    <source>
        <strain evidence="8">GM15</strain>
        <tissue evidence="8">Leaf</tissue>
    </source>
</reference>
<feature type="compositionally biased region" description="Acidic residues" evidence="6">
    <location>
        <begin position="108"/>
        <end position="136"/>
    </location>
</feature>
<evidence type="ECO:0000256" key="1">
    <source>
        <dbReference type="ARBA" id="ARBA00000971"/>
    </source>
</evidence>
<sequence length="531" mass="59433">MSFWGIEVKPGKPHPYHSDDVQGKLRVTQVTLGLGSSKERSILQCSVGHRSPIFVCSLLPGKAESCSLNLEFTDELVAFSVIGPQSIHLCGYFDSVEGDHLRDEYEYDSGEDIADTESDESSEYDYDDEYDDDDDLQMYSPSPVPKSGVVIEEITEDDKPTKENGKSKRLKKKNNQSSDKEDQNNSQRQIVLKRDRGISVLESEDEDGFPISSPAKSKDTVQEQQAELDGQTTQETKKKMASEDNDDTRKKRKVKSVDQDGQPERYWLVESLGCTFLKQGVYLTLTRQLYLLKWFLNFDGRKTKKKKKQRERGTESKVDEMDDKEEINNASRDEIESKQVKKQDSTNRNKHEQRDLDTDADSIPGEDSSDKKKKKNKKKKKTRDSGATTNDQAVSAVGGEAKSSLESEDKQSTAKSSQVRTFSNGLVIEELAMGKPDGKRASPGSQVSVHYIGKLKNGKIFDSNVGRAPFKFRLGVGQVIKGWDVGVNGMRVGDKRRLTIPPSMGYGDRGAGGKIPPNSWLVFDVELVNAR</sequence>
<dbReference type="PROSITE" id="PS50059">
    <property type="entry name" value="FKBP_PPIASE"/>
    <property type="match status" value="1"/>
</dbReference>
<organism evidence="8 9">
    <name type="scientific">Populus tomentosa</name>
    <name type="common">Chinese white poplar</name>
    <dbReference type="NCBI Taxonomy" id="118781"/>
    <lineage>
        <taxon>Eukaryota</taxon>
        <taxon>Viridiplantae</taxon>
        <taxon>Streptophyta</taxon>
        <taxon>Embryophyta</taxon>
        <taxon>Tracheophyta</taxon>
        <taxon>Spermatophyta</taxon>
        <taxon>Magnoliopsida</taxon>
        <taxon>eudicotyledons</taxon>
        <taxon>Gunneridae</taxon>
        <taxon>Pentapetalae</taxon>
        <taxon>rosids</taxon>
        <taxon>fabids</taxon>
        <taxon>Malpighiales</taxon>
        <taxon>Salicaceae</taxon>
        <taxon>Saliceae</taxon>
        <taxon>Populus</taxon>
    </lineage>
</organism>